<feature type="domain" description="EGF-like" evidence="20">
    <location>
        <begin position="1273"/>
        <end position="1288"/>
    </location>
</feature>
<dbReference type="GO" id="GO:0008593">
    <property type="term" value="P:regulation of Notch signaling pathway"/>
    <property type="evidence" value="ECO:0007669"/>
    <property type="project" value="UniProtKB-ARBA"/>
</dbReference>
<dbReference type="SUPFAM" id="SSF57184">
    <property type="entry name" value="Growth factor receptor domain"/>
    <property type="match status" value="1"/>
</dbReference>
<dbReference type="Pfam" id="PF01390">
    <property type="entry name" value="SEA"/>
    <property type="match status" value="1"/>
</dbReference>
<dbReference type="InterPro" id="IPR000742">
    <property type="entry name" value="EGF"/>
</dbReference>
<dbReference type="FunFam" id="2.10.25.10:FF:000010">
    <property type="entry name" value="Pro-epidermal growth factor"/>
    <property type="match status" value="2"/>
</dbReference>
<dbReference type="InterPro" id="IPR036364">
    <property type="entry name" value="SEA_dom_sf"/>
</dbReference>
<feature type="domain" description="EGF-like" evidence="19 20">
    <location>
        <begin position="1154"/>
        <end position="1165"/>
    </location>
</feature>
<feature type="transmembrane region" description="Helical" evidence="18">
    <location>
        <begin position="1629"/>
        <end position="1653"/>
    </location>
</feature>
<evidence type="ECO:0000256" key="2">
    <source>
        <dbReference type="ARBA" id="ARBA00004498"/>
    </source>
</evidence>
<evidence type="ECO:0000259" key="19">
    <source>
        <dbReference type="PROSITE" id="PS00022"/>
    </source>
</evidence>
<dbReference type="GO" id="GO:0005509">
    <property type="term" value="F:calcium ion binding"/>
    <property type="evidence" value="ECO:0007669"/>
    <property type="project" value="InterPro"/>
</dbReference>
<dbReference type="FunFam" id="2.10.25.10:FF:000038">
    <property type="entry name" value="Fibrillin 2"/>
    <property type="match status" value="1"/>
</dbReference>
<dbReference type="FunFam" id="2.10.25.10:FF:000565">
    <property type="entry name" value="Predicted protein"/>
    <property type="match status" value="1"/>
</dbReference>
<keyword evidence="13 18" id="KW-1133">Transmembrane helix</keyword>
<dbReference type="InterPro" id="IPR018097">
    <property type="entry name" value="EGF_Ca-bd_CS"/>
</dbReference>
<dbReference type="SMART" id="SM00216">
    <property type="entry name" value="VWD"/>
    <property type="match status" value="1"/>
</dbReference>
<dbReference type="Pfam" id="PF00008">
    <property type="entry name" value="EGF"/>
    <property type="match status" value="2"/>
</dbReference>
<keyword evidence="5" id="KW-1003">Cell membrane</keyword>
<dbReference type="PANTHER" id="PTHR24050:SF27">
    <property type="entry name" value="FIBRILLIN-1"/>
    <property type="match status" value="1"/>
</dbReference>
<dbReference type="FunFam" id="2.10.25.10:FF:000499">
    <property type="entry name" value="Predicted protein"/>
    <property type="match status" value="1"/>
</dbReference>
<feature type="domain" description="EGF-like" evidence="20">
    <location>
        <begin position="1478"/>
        <end position="1493"/>
    </location>
</feature>
<keyword evidence="6" id="KW-0272">Extracellular matrix</keyword>
<dbReference type="GO" id="GO:0048592">
    <property type="term" value="P:eye morphogenesis"/>
    <property type="evidence" value="ECO:0007669"/>
    <property type="project" value="UniProtKB-ARBA"/>
</dbReference>
<dbReference type="Gene3D" id="3.30.70.960">
    <property type="entry name" value="SEA domain"/>
    <property type="match status" value="1"/>
</dbReference>
<accession>A0A8J9W4G2</accession>
<sequence length="1687" mass="185437">MAFSPPLFPRNGVYTMFPLMFYIATIFVVVDGTDDPCMIATEIHEPHRSTAYVTAPDSRHMLRDRYLEEGWYRFTHMNGMMPTSCVDTFRCGTDSPIWMDGTHPTVSDGEVNRTTCTNFGAFDDCCTISYRIGVKACNSGGNIFYVYRLRPTSFSDAYCAGDAAPCPADQTFNVFLDNCTALVPVMTEIPVLHPPEVRENKIEFDCEVKYPQDATAMFEVAFLFDNVYFPEVENQTIAAGERYATMDAKYMGKNEYWTPYWESKMGKDVSCVVRSFWQDTPDVMSDWWQSNSYWAGIQAETHRIDLSEAGNEVSIKLTNTMPFVCATPTCEVDIPIALDEDAAPKDACQITLSAGHWSETEFTLVAVRDGVDDGDKQMLINFAEMNPNPVGKYEPNIFDGYTPDFNIQVRTIDSIGATCVSSGDPHIVMFDSPSGAWNEQAHVILPGEFVFYRSTNRTFEVQSRHKRCSGEISCNCGVAVREGNDAVIIDKCHNIHGAPSVRYLTANDNGVLSPGFIVKRDGSGKLFKVILPSGAYVEATAYGWMTIRAHAPGRDKGHTEGICGFFDGNPDNDLMMPDGTIASHHFWPDWHRNFSHAWRIQQGQSLFDVDCLNKVIDNTLAEAKFCTCPNINNDIVQCDYTTITPDNSGLGQFPPHQSMNNQDCARRRRRDLKNIEDDPLLYSDDVDLTDYVFDYGEGSDPVVNSVWPTHNRGITEQEARYACQGAIMNLTISETCRDVYGVNILAGIEFCMADIKATEEFDYVDIVVQDIQADCAEKAYKNVSLYEINENGTAVPPAFITANLCPRQCSNNGQCVNGTCKCDEAYESEDCSIQVGRPPIALALPVDGLCDIRFRPCMKTSFFAEGLMDSENLTCRVTQVEIQDGQKIPQTSSGRSEADFRSFGEVSCLLPRSPVRYGTPATNEGAVAHGMLLSVSNDGERFSGELFFTVYDSVCQQCTQGGNCVWKQNTCNIRGHCFRSQEPDPNNWCLQCLPQFSNTTWSDRPINSPPSITTTTTITKLLGENLTMTLSAVDPEGRPVTFSLVTSGGQGVTVKPDGELTWTEDYTTPFDISITVQDECGLSTEQTFRLTTTTCDCQNGGLCVPDPNQPRGQGFYNCVCPGYTGQLCETEIDECQSNPCSNGTCVDLVNGYNCTCAEGYIGVNCDISANNKCALDPCFPGVSCVNLQNGGYQCGRCPPGFIGNGYECEDINECDMDNHGCPNLCENLPGTYECACPEGFVQSGVLCTDLDECQFALDDCSHTCTNTNGSYTCGCPAGYVLGADARTCEDINECNRSPCQHGGRCQDGVNQYSCSCTHGWTGSFCQDDMDECTLINHGCEYLCQNTPGSYSCVCSDGYTLSADGKSCEGPDTSTLRTEIPTSSEPHRQETTHSQGLTTQLTDTPDATSVTGPDATTQGLEVSSSSVPLKTEVTSTFIRTTRLNTDRHTEDMNAEDCRSQPCLDKENQDCVEVEGLFVCKCVLGYYLSEDSTQCKETITFDAELTVSNIDSDEAVFTESGLGDPESEQFISTAEVVETAIEAILKASDLGGYKGCKVTGFRSGSVIILFDVYVSGEETISATEIKYILYTGIQLNNNTLGSTGSIVVIPASLQVSKALPNEDTPWTKEPLYLVLLCVGIAVVVTIGLVVIMYYCAGRKKRNRSPENLGDIDLHNFGMTAQKPSDKLYK</sequence>
<dbReference type="GO" id="GO:0048598">
    <property type="term" value="P:embryonic morphogenesis"/>
    <property type="evidence" value="ECO:0007669"/>
    <property type="project" value="UniProtKB-ARBA"/>
</dbReference>
<dbReference type="Pfam" id="PF23283">
    <property type="entry name" value="D8C_UMOD"/>
    <property type="match status" value="1"/>
</dbReference>
<dbReference type="InterPro" id="IPR000152">
    <property type="entry name" value="EGF-type_Asp/Asn_hydroxyl_site"/>
</dbReference>
<dbReference type="PROSITE" id="PS01187">
    <property type="entry name" value="EGF_CA"/>
    <property type="match status" value="3"/>
</dbReference>
<dbReference type="PROSITE" id="PS01186">
    <property type="entry name" value="EGF_2"/>
    <property type="match status" value="6"/>
</dbReference>
<name>A0A8J9W4G2_BRALA</name>
<comment type="similarity">
    <text evidence="3">Belongs to the fibulin family.</text>
</comment>
<dbReference type="FunFam" id="2.10.25.10:FF:000004">
    <property type="entry name" value="Neurogenic locus notch 1"/>
    <property type="match status" value="1"/>
</dbReference>
<dbReference type="FunFam" id="2.10.25.10:FF:000828">
    <property type="entry name" value="Thrombospondin-3-like Protein"/>
    <property type="match status" value="1"/>
</dbReference>
<keyword evidence="4" id="KW-0217">Developmental protein</keyword>
<feature type="region of interest" description="Disordered" evidence="17">
    <location>
        <begin position="1366"/>
        <end position="1425"/>
    </location>
</feature>
<evidence type="ECO:0000313" key="21">
    <source>
        <dbReference type="EMBL" id="CAH1239234.1"/>
    </source>
</evidence>
<gene>
    <name evidence="21" type="primary">VWDE</name>
    <name evidence="21" type="ORF">BLAG_LOCUS3587</name>
</gene>
<dbReference type="InterPro" id="IPR058727">
    <property type="entry name" value="Helical_Vwde"/>
</dbReference>
<keyword evidence="22" id="KW-1185">Reference proteome</keyword>
<dbReference type="GO" id="GO:0048638">
    <property type="term" value="P:regulation of developmental growth"/>
    <property type="evidence" value="ECO:0007669"/>
    <property type="project" value="UniProtKB-ARBA"/>
</dbReference>
<evidence type="ECO:0000313" key="22">
    <source>
        <dbReference type="Proteomes" id="UP000838412"/>
    </source>
</evidence>
<dbReference type="GO" id="GO:0051093">
    <property type="term" value="P:negative regulation of developmental process"/>
    <property type="evidence" value="ECO:0007669"/>
    <property type="project" value="UniProtKB-ARBA"/>
</dbReference>
<dbReference type="GO" id="GO:0003002">
    <property type="term" value="P:regionalization"/>
    <property type="evidence" value="ECO:0007669"/>
    <property type="project" value="UniProtKB-ARBA"/>
</dbReference>
<feature type="domain" description="EGF-like" evidence="19 20">
    <location>
        <begin position="1314"/>
        <end position="1325"/>
    </location>
</feature>
<dbReference type="InterPro" id="IPR001881">
    <property type="entry name" value="EGF-like_Ca-bd_dom"/>
</dbReference>
<evidence type="ECO:0000256" key="7">
    <source>
        <dbReference type="ARBA" id="ARBA00022536"/>
    </source>
</evidence>
<keyword evidence="12" id="KW-0221">Differentiation</keyword>
<dbReference type="GO" id="GO:0002064">
    <property type="term" value="P:epithelial cell development"/>
    <property type="evidence" value="ECO:0007669"/>
    <property type="project" value="UniProtKB-ARBA"/>
</dbReference>
<evidence type="ECO:0000256" key="8">
    <source>
        <dbReference type="ARBA" id="ARBA00022553"/>
    </source>
</evidence>
<dbReference type="SUPFAM" id="SSF82671">
    <property type="entry name" value="SEA domain"/>
    <property type="match status" value="1"/>
</dbReference>
<feature type="compositionally biased region" description="Polar residues" evidence="17">
    <location>
        <begin position="1371"/>
        <end position="1383"/>
    </location>
</feature>
<organism evidence="21 22">
    <name type="scientific">Branchiostoma lanceolatum</name>
    <name type="common">Common lancelet</name>
    <name type="synonym">Amphioxus lanceolatum</name>
    <dbReference type="NCBI Taxonomy" id="7740"/>
    <lineage>
        <taxon>Eukaryota</taxon>
        <taxon>Metazoa</taxon>
        <taxon>Chordata</taxon>
        <taxon>Cephalochordata</taxon>
        <taxon>Leptocardii</taxon>
        <taxon>Amphioxiformes</taxon>
        <taxon>Branchiostomatidae</taxon>
        <taxon>Branchiostoma</taxon>
    </lineage>
</organism>
<dbReference type="Gene3D" id="2.60.40.10">
    <property type="entry name" value="Immunoglobulins"/>
    <property type="match status" value="1"/>
</dbReference>
<keyword evidence="15" id="KW-1015">Disulfide bond</keyword>
<evidence type="ECO:0000256" key="4">
    <source>
        <dbReference type="ARBA" id="ARBA00022473"/>
    </source>
</evidence>
<dbReference type="GO" id="GO:0060255">
    <property type="term" value="P:regulation of macromolecule metabolic process"/>
    <property type="evidence" value="ECO:0007669"/>
    <property type="project" value="UniProtKB-ARBA"/>
</dbReference>
<dbReference type="GO" id="GO:0009967">
    <property type="term" value="P:positive regulation of signal transduction"/>
    <property type="evidence" value="ECO:0007669"/>
    <property type="project" value="UniProtKB-ARBA"/>
</dbReference>
<evidence type="ECO:0000256" key="12">
    <source>
        <dbReference type="ARBA" id="ARBA00022782"/>
    </source>
</evidence>
<evidence type="ECO:0000256" key="14">
    <source>
        <dbReference type="ARBA" id="ARBA00023136"/>
    </source>
</evidence>
<dbReference type="GO" id="GO:0051049">
    <property type="term" value="P:regulation of transport"/>
    <property type="evidence" value="ECO:0007669"/>
    <property type="project" value="UniProtKB-ARBA"/>
</dbReference>
<dbReference type="Gene3D" id="2.10.25.10">
    <property type="entry name" value="Laminin"/>
    <property type="match status" value="9"/>
</dbReference>
<evidence type="ECO:0000256" key="1">
    <source>
        <dbReference type="ARBA" id="ARBA00004247"/>
    </source>
</evidence>
<dbReference type="Pfam" id="PF26129">
    <property type="entry name" value="Vwde"/>
    <property type="match status" value="1"/>
</dbReference>
<dbReference type="GO" id="GO:0016324">
    <property type="term" value="C:apical plasma membrane"/>
    <property type="evidence" value="ECO:0007669"/>
    <property type="project" value="UniProtKB-SubCell"/>
</dbReference>
<feature type="transmembrane region" description="Helical" evidence="18">
    <location>
        <begin position="12"/>
        <end position="30"/>
    </location>
</feature>
<dbReference type="GO" id="GO:0048871">
    <property type="term" value="P:multicellular organismal-level homeostasis"/>
    <property type="evidence" value="ECO:0007669"/>
    <property type="project" value="UniProtKB-ARBA"/>
</dbReference>
<keyword evidence="14 18" id="KW-0472">Membrane</keyword>
<dbReference type="PANTHER" id="PTHR24050">
    <property type="entry name" value="PA14 DOMAIN-CONTAINING PROTEIN"/>
    <property type="match status" value="1"/>
</dbReference>
<keyword evidence="9 18" id="KW-0812">Transmembrane</keyword>
<feature type="domain" description="EGF-like" evidence="20">
    <location>
        <begin position="1234"/>
        <end position="1247"/>
    </location>
</feature>
<dbReference type="GO" id="GO:0009792">
    <property type="term" value="P:embryo development ending in birth or egg hatching"/>
    <property type="evidence" value="ECO:0007669"/>
    <property type="project" value="UniProtKB-ARBA"/>
</dbReference>
<dbReference type="EMBL" id="OV696695">
    <property type="protein sequence ID" value="CAH1239234.1"/>
    <property type="molecule type" value="Genomic_DNA"/>
</dbReference>
<dbReference type="GO" id="GO:0030182">
    <property type="term" value="P:neuron differentiation"/>
    <property type="evidence" value="ECO:0007669"/>
    <property type="project" value="UniProtKB-ARBA"/>
</dbReference>
<dbReference type="GO" id="GO:0005911">
    <property type="term" value="C:cell-cell junction"/>
    <property type="evidence" value="ECO:0007669"/>
    <property type="project" value="UniProtKB-ARBA"/>
</dbReference>
<keyword evidence="11" id="KW-0677">Repeat</keyword>
<evidence type="ECO:0000256" key="5">
    <source>
        <dbReference type="ARBA" id="ARBA00022475"/>
    </source>
</evidence>
<evidence type="ECO:0000256" key="16">
    <source>
        <dbReference type="ARBA" id="ARBA00023180"/>
    </source>
</evidence>
<comment type="subcellular location">
    <subcellularLocation>
        <location evidence="1">Apical cell membrane</location>
        <topology evidence="1">Single-pass type I membrane protein</topology>
    </subcellularLocation>
    <subcellularLocation>
        <location evidence="2">Secreted</location>
        <location evidence="2">Extracellular space</location>
        <location evidence="2">Extracellular matrix</location>
    </subcellularLocation>
</comment>
<dbReference type="PROSITE" id="PS00010">
    <property type="entry name" value="ASX_HYDROXYL"/>
    <property type="match status" value="5"/>
</dbReference>
<dbReference type="Pfam" id="PF14670">
    <property type="entry name" value="FXa_inhibition"/>
    <property type="match status" value="1"/>
</dbReference>
<dbReference type="GO" id="GO:0051241">
    <property type="term" value="P:negative regulation of multicellular organismal process"/>
    <property type="evidence" value="ECO:0007669"/>
    <property type="project" value="UniProtKB-ARBA"/>
</dbReference>
<dbReference type="SMART" id="SM00179">
    <property type="entry name" value="EGF_CA"/>
    <property type="match status" value="7"/>
</dbReference>
<keyword evidence="16" id="KW-0325">Glycoprotein</keyword>
<dbReference type="InterPro" id="IPR052235">
    <property type="entry name" value="Nephronectin_domain"/>
</dbReference>
<evidence type="ECO:0000256" key="11">
    <source>
        <dbReference type="ARBA" id="ARBA00022737"/>
    </source>
</evidence>
<dbReference type="InterPro" id="IPR057774">
    <property type="entry name" value="D8C_UMOD/GP2/OIT3-like"/>
</dbReference>
<dbReference type="PROSITE" id="PS00022">
    <property type="entry name" value="EGF_1"/>
    <property type="match status" value="2"/>
</dbReference>
<dbReference type="Proteomes" id="UP000838412">
    <property type="component" value="Chromosome 10"/>
</dbReference>
<evidence type="ECO:0000256" key="6">
    <source>
        <dbReference type="ARBA" id="ARBA00022530"/>
    </source>
</evidence>
<evidence type="ECO:0000256" key="10">
    <source>
        <dbReference type="ARBA" id="ARBA00022729"/>
    </source>
</evidence>
<dbReference type="GO" id="GO:0060562">
    <property type="term" value="P:epithelial tube morphogenesis"/>
    <property type="evidence" value="ECO:0007669"/>
    <property type="project" value="UniProtKB-ARBA"/>
</dbReference>
<evidence type="ECO:0000256" key="3">
    <source>
        <dbReference type="ARBA" id="ARBA00006127"/>
    </source>
</evidence>
<keyword evidence="10" id="KW-0732">Signal</keyword>
<dbReference type="InterPro" id="IPR026823">
    <property type="entry name" value="cEGF"/>
</dbReference>
<dbReference type="CDD" id="cd00054">
    <property type="entry name" value="EGF_CA"/>
    <property type="match status" value="4"/>
</dbReference>
<dbReference type="InterPro" id="IPR009030">
    <property type="entry name" value="Growth_fac_rcpt_cys_sf"/>
</dbReference>
<reference evidence="21" key="1">
    <citation type="submission" date="2022-01" db="EMBL/GenBank/DDBJ databases">
        <authorList>
            <person name="Braso-Vives M."/>
        </authorList>
    </citation>
    <scope>NUCLEOTIDE SEQUENCE</scope>
</reference>
<dbReference type="InterPro" id="IPR049883">
    <property type="entry name" value="NOTCH1_EGF-like"/>
</dbReference>
<feature type="domain" description="EGF-like" evidence="20">
    <location>
        <begin position="1352"/>
        <end position="1367"/>
    </location>
</feature>
<dbReference type="InterPro" id="IPR000082">
    <property type="entry name" value="SEA_dom"/>
</dbReference>
<dbReference type="SMART" id="SM00181">
    <property type="entry name" value="EGF"/>
    <property type="match status" value="9"/>
</dbReference>
<dbReference type="Pfam" id="PF07645">
    <property type="entry name" value="EGF_CA"/>
    <property type="match status" value="1"/>
</dbReference>
<dbReference type="SUPFAM" id="SSF57196">
    <property type="entry name" value="EGF/Laminin"/>
    <property type="match status" value="4"/>
</dbReference>
<evidence type="ECO:0000256" key="15">
    <source>
        <dbReference type="ARBA" id="ARBA00023157"/>
    </source>
</evidence>
<protein>
    <submittedName>
        <fullName evidence="21">VWDE protein</fullName>
    </submittedName>
</protein>
<keyword evidence="7" id="KW-0245">EGF-like domain</keyword>
<dbReference type="OrthoDB" id="5982528at2759"/>
<evidence type="ECO:0000256" key="9">
    <source>
        <dbReference type="ARBA" id="ARBA00022692"/>
    </source>
</evidence>
<dbReference type="Pfam" id="PF12662">
    <property type="entry name" value="cEGF"/>
    <property type="match status" value="1"/>
</dbReference>
<evidence type="ECO:0000256" key="18">
    <source>
        <dbReference type="SAM" id="Phobius"/>
    </source>
</evidence>
<dbReference type="InterPro" id="IPR013783">
    <property type="entry name" value="Ig-like_fold"/>
</dbReference>
<dbReference type="GO" id="GO:0080090">
    <property type="term" value="P:regulation of primary metabolic process"/>
    <property type="evidence" value="ECO:0007669"/>
    <property type="project" value="UniProtKB-ARBA"/>
</dbReference>
<evidence type="ECO:0000259" key="20">
    <source>
        <dbReference type="PROSITE" id="PS01186"/>
    </source>
</evidence>
<proteinExistence type="inferred from homology"/>
<dbReference type="GO" id="GO:0061326">
    <property type="term" value="P:renal tubule development"/>
    <property type="evidence" value="ECO:0007669"/>
    <property type="project" value="UniProtKB-ARBA"/>
</dbReference>
<dbReference type="Pfam" id="PF17963">
    <property type="entry name" value="Big_9"/>
    <property type="match status" value="1"/>
</dbReference>
<feature type="compositionally biased region" description="Polar residues" evidence="17">
    <location>
        <begin position="1391"/>
        <end position="1425"/>
    </location>
</feature>
<dbReference type="Pfam" id="PF00094">
    <property type="entry name" value="VWD"/>
    <property type="match status" value="1"/>
</dbReference>
<evidence type="ECO:0000256" key="13">
    <source>
        <dbReference type="ARBA" id="ARBA00022989"/>
    </source>
</evidence>
<dbReference type="InterPro" id="IPR001846">
    <property type="entry name" value="VWF_type-D"/>
</dbReference>
<keyword evidence="6" id="KW-0964">Secreted</keyword>
<evidence type="ECO:0000256" key="17">
    <source>
        <dbReference type="SAM" id="MobiDB-lite"/>
    </source>
</evidence>
<keyword evidence="8" id="KW-0597">Phosphoprotein</keyword>